<evidence type="ECO:0000313" key="5">
    <source>
        <dbReference type="Proteomes" id="UP000253628"/>
    </source>
</evidence>
<reference evidence="4 5" key="1">
    <citation type="submission" date="2018-06" db="EMBL/GenBank/DDBJ databases">
        <title>Genomic Encyclopedia of Type Strains, Phase IV (KMG-IV): sequencing the most valuable type-strain genomes for metagenomic binning, comparative biology and taxonomic classification.</title>
        <authorList>
            <person name="Goeker M."/>
        </authorList>
    </citation>
    <scope>NUCLEOTIDE SEQUENCE [LARGE SCALE GENOMIC DNA]</scope>
    <source>
        <strain evidence="4 5">DSM 25520</strain>
    </source>
</reference>
<dbReference type="SUPFAM" id="SSF55031">
    <property type="entry name" value="Bacterial exopeptidase dimerisation domain"/>
    <property type="match status" value="1"/>
</dbReference>
<dbReference type="PANTHER" id="PTHR11014">
    <property type="entry name" value="PEPTIDASE M20 FAMILY MEMBER"/>
    <property type="match status" value="1"/>
</dbReference>
<keyword evidence="5" id="KW-1185">Reference proteome</keyword>
<keyword evidence="1 4" id="KW-0378">Hydrolase</keyword>
<keyword evidence="2" id="KW-0479">Metal-binding</keyword>
<dbReference type="Pfam" id="PF01546">
    <property type="entry name" value="Peptidase_M20"/>
    <property type="match status" value="1"/>
</dbReference>
<dbReference type="EMBL" id="QNRQ01000007">
    <property type="protein sequence ID" value="RBP38307.1"/>
    <property type="molecule type" value="Genomic_DNA"/>
</dbReference>
<dbReference type="AlphaFoldDB" id="A0A366H8A5"/>
<comment type="caution">
    <text evidence="4">The sequence shown here is derived from an EMBL/GenBank/DDBJ whole genome shotgun (WGS) entry which is preliminary data.</text>
</comment>
<protein>
    <submittedName>
        <fullName evidence="4">Hippurate hydrolase</fullName>
    </submittedName>
</protein>
<feature type="binding site" evidence="2">
    <location>
        <position position="150"/>
    </location>
    <ligand>
        <name>Mn(2+)</name>
        <dbReference type="ChEBI" id="CHEBI:29035"/>
        <label>2</label>
    </ligand>
</feature>
<dbReference type="GO" id="GO:0046872">
    <property type="term" value="F:metal ion binding"/>
    <property type="evidence" value="ECO:0007669"/>
    <property type="project" value="UniProtKB-KW"/>
</dbReference>
<dbReference type="PANTHER" id="PTHR11014:SF63">
    <property type="entry name" value="METALLOPEPTIDASE, PUTATIVE (AFU_ORTHOLOGUE AFUA_6G09600)-RELATED"/>
    <property type="match status" value="1"/>
</dbReference>
<dbReference type="SUPFAM" id="SSF53187">
    <property type="entry name" value="Zn-dependent exopeptidases"/>
    <property type="match status" value="1"/>
</dbReference>
<dbReference type="NCBIfam" id="TIGR01891">
    <property type="entry name" value="amidohydrolases"/>
    <property type="match status" value="1"/>
</dbReference>
<dbReference type="OrthoDB" id="8875216at2"/>
<gene>
    <name evidence="4" type="ORF">DFR37_10771</name>
</gene>
<name>A0A366H8A5_9BURK</name>
<dbReference type="Pfam" id="PF07687">
    <property type="entry name" value="M20_dimer"/>
    <property type="match status" value="1"/>
</dbReference>
<dbReference type="CDD" id="cd05664">
    <property type="entry name" value="M20_Acy1-like"/>
    <property type="match status" value="1"/>
</dbReference>
<dbReference type="InterPro" id="IPR017439">
    <property type="entry name" value="Amidohydrolase"/>
</dbReference>
<evidence type="ECO:0000256" key="1">
    <source>
        <dbReference type="ARBA" id="ARBA00022801"/>
    </source>
</evidence>
<proteinExistence type="predicted"/>
<dbReference type="Proteomes" id="UP000253628">
    <property type="component" value="Unassembled WGS sequence"/>
</dbReference>
<evidence type="ECO:0000313" key="4">
    <source>
        <dbReference type="EMBL" id="RBP38307.1"/>
    </source>
</evidence>
<dbReference type="PIRSF" id="PIRSF005962">
    <property type="entry name" value="Pept_M20D_amidohydro"/>
    <property type="match status" value="1"/>
</dbReference>
<feature type="binding site" evidence="2">
    <location>
        <position position="114"/>
    </location>
    <ligand>
        <name>Mn(2+)</name>
        <dbReference type="ChEBI" id="CHEBI:29035"/>
        <label>2</label>
    </ligand>
</feature>
<sequence length="420" mass="45402">MNPLTQALEASSSKLLPVLEEIYKDLHQNPELSMNEVRTAGIVSSYLEKLGFEVSSQVGITGVVGVLKNGEGPTVMLRADMDGLPVTEMTGLPYASTVRVKDDDGTEVGVAHACGHDMHTTWLLGAAQVLIENRQHWQGTVLAVFQPGEEVGRGAQCMMDDGMVERFPKPDVILGQHVMVAPAGMVGYRDGIILAAGDSIKVKLFGRGSHGSQPQTSIDPVIMAASTALRLQTIVSREIAPSDNAVLTIGSLQAGTKENIIPDDATLKLNVRTYDENVRSHILGAIKRICCAECMASNAPKEPEFTTINSYPITRNDVEATHKAAQAFKRQFGEQAYETEPFAASEDFSVFGRVWGVPYVFWFVGGTDPAVYNEAKQNNTLNHIPNNHSPKFAPVLNPTLKTGLQSMLTAASAWLCHGKS</sequence>
<accession>A0A366H8A5</accession>
<dbReference type="InterPro" id="IPR002933">
    <property type="entry name" value="Peptidase_M20"/>
</dbReference>
<dbReference type="InterPro" id="IPR011650">
    <property type="entry name" value="Peptidase_M20_dimer"/>
</dbReference>
<dbReference type="InterPro" id="IPR036264">
    <property type="entry name" value="Bact_exopeptidase_dim_dom"/>
</dbReference>
<evidence type="ECO:0000259" key="3">
    <source>
        <dbReference type="Pfam" id="PF07687"/>
    </source>
</evidence>
<evidence type="ECO:0000256" key="2">
    <source>
        <dbReference type="PIRSR" id="PIRSR005962-1"/>
    </source>
</evidence>
<dbReference type="RefSeq" id="WP_113933870.1">
    <property type="nucleotide sequence ID" value="NZ_JACCEU010000008.1"/>
</dbReference>
<feature type="binding site" evidence="2">
    <location>
        <position position="116"/>
    </location>
    <ligand>
        <name>Mn(2+)</name>
        <dbReference type="ChEBI" id="CHEBI:29035"/>
        <label>2</label>
    </ligand>
</feature>
<feature type="domain" description="Peptidase M20 dimerisation" evidence="3">
    <location>
        <begin position="200"/>
        <end position="290"/>
    </location>
</feature>
<dbReference type="GO" id="GO:0016787">
    <property type="term" value="F:hydrolase activity"/>
    <property type="evidence" value="ECO:0007669"/>
    <property type="project" value="UniProtKB-KW"/>
</dbReference>
<dbReference type="Gene3D" id="3.30.70.360">
    <property type="match status" value="1"/>
</dbReference>
<keyword evidence="2" id="KW-0464">Manganese</keyword>
<dbReference type="Gene3D" id="3.40.630.10">
    <property type="entry name" value="Zn peptidases"/>
    <property type="match status" value="1"/>
</dbReference>
<comment type="cofactor">
    <cofactor evidence="2">
        <name>Mn(2+)</name>
        <dbReference type="ChEBI" id="CHEBI:29035"/>
    </cofactor>
    <text evidence="2">The Mn(2+) ion enhances activity.</text>
</comment>
<feature type="binding site" evidence="2">
    <location>
        <position position="177"/>
    </location>
    <ligand>
        <name>Mn(2+)</name>
        <dbReference type="ChEBI" id="CHEBI:29035"/>
        <label>2</label>
    </ligand>
</feature>
<organism evidence="4 5">
    <name type="scientific">Eoetvoesiella caeni</name>
    <dbReference type="NCBI Taxonomy" id="645616"/>
    <lineage>
        <taxon>Bacteria</taxon>
        <taxon>Pseudomonadati</taxon>
        <taxon>Pseudomonadota</taxon>
        <taxon>Betaproteobacteria</taxon>
        <taxon>Burkholderiales</taxon>
        <taxon>Alcaligenaceae</taxon>
        <taxon>Eoetvoesiella</taxon>
    </lineage>
</organism>